<name>A0A2S8BGN9_9MYCO</name>
<dbReference type="SUPFAM" id="SSF89447">
    <property type="entry name" value="AbrB/MazE/MraZ-like"/>
    <property type="match status" value="1"/>
</dbReference>
<dbReference type="PROSITE" id="PS51740">
    <property type="entry name" value="SPOVT_ABRB"/>
    <property type="match status" value="1"/>
</dbReference>
<evidence type="ECO:0000256" key="1">
    <source>
        <dbReference type="PROSITE-ProRule" id="PRU01076"/>
    </source>
</evidence>
<dbReference type="Gene3D" id="2.10.260.10">
    <property type="match status" value="1"/>
</dbReference>
<accession>A0A2S8BGN9</accession>
<sequence>MRTTIDPSGRLVIPKRIRDRLGLRGNEEVEITERDGRIEIEPAPTDVELVRDGSVLVARPGRPLPPLTDDIVRETLERVRRCGAGHQRPGGGIRDWHEGTEHDLAGGATYDAVVGLTARRRGNLVDPRPARS</sequence>
<organism evidence="3 4">
    <name type="scientific">Mycobacterium talmoniae</name>
    <dbReference type="NCBI Taxonomy" id="1858794"/>
    <lineage>
        <taxon>Bacteria</taxon>
        <taxon>Bacillati</taxon>
        <taxon>Actinomycetota</taxon>
        <taxon>Actinomycetes</taxon>
        <taxon>Mycobacteriales</taxon>
        <taxon>Mycobacteriaceae</taxon>
        <taxon>Mycobacterium</taxon>
    </lineage>
</organism>
<dbReference type="Pfam" id="PF04014">
    <property type="entry name" value="MazE_antitoxin"/>
    <property type="match status" value="1"/>
</dbReference>
<dbReference type="NCBIfam" id="TIGR01439">
    <property type="entry name" value="lp_hng_hel_AbrB"/>
    <property type="match status" value="1"/>
</dbReference>
<dbReference type="GO" id="GO:0003677">
    <property type="term" value="F:DNA binding"/>
    <property type="evidence" value="ECO:0007669"/>
    <property type="project" value="UniProtKB-UniRule"/>
</dbReference>
<dbReference type="InterPro" id="IPR037914">
    <property type="entry name" value="SpoVT-AbrB_sf"/>
</dbReference>
<dbReference type="SMART" id="SM00966">
    <property type="entry name" value="SpoVT_AbrB"/>
    <property type="match status" value="1"/>
</dbReference>
<evidence type="ECO:0000313" key="3">
    <source>
        <dbReference type="EMBL" id="PQM45789.1"/>
    </source>
</evidence>
<keyword evidence="1" id="KW-0238">DNA-binding</keyword>
<protein>
    <submittedName>
        <fullName evidence="3">Antitoxin VapB40</fullName>
    </submittedName>
</protein>
<proteinExistence type="predicted"/>
<feature type="domain" description="SpoVT-AbrB" evidence="2">
    <location>
        <begin position="1"/>
        <end position="45"/>
    </location>
</feature>
<dbReference type="InterPro" id="IPR007159">
    <property type="entry name" value="SpoVT-AbrB_dom"/>
</dbReference>
<dbReference type="AlphaFoldDB" id="A0A2S8BGN9"/>
<evidence type="ECO:0000313" key="4">
    <source>
        <dbReference type="Proteomes" id="UP000238296"/>
    </source>
</evidence>
<evidence type="ECO:0000259" key="2">
    <source>
        <dbReference type="PROSITE" id="PS51740"/>
    </source>
</evidence>
<dbReference type="EMBL" id="PPEA01000587">
    <property type="protein sequence ID" value="PQM45789.1"/>
    <property type="molecule type" value="Genomic_DNA"/>
</dbReference>
<reference evidence="3 4" key="1">
    <citation type="journal article" date="2017" name="Int. J. Syst. Evol. Microbiol.">
        <title>Mycobacterium talmoniae sp. nov., a slowly growing mycobacterium isolated from human respiratory samples.</title>
        <authorList>
            <person name="Davidson R.M."/>
            <person name="DeGroote M.A."/>
            <person name="Marola J.L."/>
            <person name="Buss S."/>
            <person name="Jones V."/>
            <person name="McNeil M.R."/>
            <person name="Freifeld A.G."/>
            <person name="Elaine Epperson L."/>
            <person name="Hasan N.A."/>
            <person name="Jackson M."/>
            <person name="Iwen P.C."/>
            <person name="Salfinger M."/>
            <person name="Strong M."/>
        </authorList>
    </citation>
    <scope>NUCLEOTIDE SEQUENCE [LARGE SCALE GENOMIC DNA]</scope>
    <source>
        <strain evidence="3 4">ATCC BAA-2683</strain>
    </source>
</reference>
<gene>
    <name evidence="3" type="ORF">C1Y40_04048</name>
</gene>
<dbReference type="Proteomes" id="UP000238296">
    <property type="component" value="Unassembled WGS sequence"/>
</dbReference>
<comment type="caution">
    <text evidence="3">The sequence shown here is derived from an EMBL/GenBank/DDBJ whole genome shotgun (WGS) entry which is preliminary data.</text>
</comment>